<dbReference type="InterPro" id="IPR029058">
    <property type="entry name" value="AB_hydrolase_fold"/>
</dbReference>
<dbReference type="GO" id="GO:0004252">
    <property type="term" value="F:serine-type endopeptidase activity"/>
    <property type="evidence" value="ECO:0007669"/>
    <property type="project" value="UniProtKB-EC"/>
</dbReference>
<keyword evidence="10" id="KW-1185">Reference proteome</keyword>
<evidence type="ECO:0000256" key="2">
    <source>
        <dbReference type="ARBA" id="ARBA00005228"/>
    </source>
</evidence>
<dbReference type="GO" id="GO:0005829">
    <property type="term" value="C:cytosol"/>
    <property type="evidence" value="ECO:0007669"/>
    <property type="project" value="TreeGrafter"/>
</dbReference>
<evidence type="ECO:0000256" key="4">
    <source>
        <dbReference type="ARBA" id="ARBA00022670"/>
    </source>
</evidence>
<sequence>MLGPVNLLTGQPTLLHALGKMLRCLRVAIRLRGSAMACFRPFTITTAPGKRYSMLHVLCKQMFGFPLCFLALATLPLSAADSTPTKKSTNTMQYPQSKRVDVTDDYHGHIVADPYRWLEDTESVETAQWVRAQNEVTQGYLQSLPQRSAMRDRLEKLWNYERFGLPASKGDRYFYTHNNGLQDQSVLYKAASLDADREVLIDPNTLSQDGTVALAGTAITKDGRRCAYALADGGSDWRTWRVRDVETGDDLPDTVRWVKFSGIAWMPDASGFFYARYAEPVEGEALLGKNENQTLFFHRLGDDQSKDQLILERPDEPKWGFQPSVTDDGRYLVIHNWKGSEPKSQVFVKDLTNPNATVNPLIMGFDAEYECIGSREDVLYFLTDHEAPRRRLIAVTVGNSGRADWKEVVGESDDVLESVSLFGETFYLNSLKDARSHIARHSIAGEWIDDLALPGVGSVHGFGGRQDATETFFGFTNYVTPESIYRVDLKTGQTSLWRTPEVAINVDDFITEQLFATSPDGTQVPIIVTRHRDTKLDGGNRTLLYAYGGFNISITPSFSPANAAWIDSGGIYAVANLRGGGEYGRDWHEDGMRLKKQNVFDDFIASAEHLIQKGYTQSHLLAGQGRSNGGLLIGAVMTQRPDLFGACLPGVGVMDMLRYHKFTIGWAWVTEFGSSDEADQVENLLSYSPLHNIESGSCYPATLITTADRDDRVVPGHSFKFAATLQAAQACDHPTLIRIETRAGHGAGTPVTKKIDEYADTWSFLMENLR</sequence>
<dbReference type="InterPro" id="IPR002470">
    <property type="entry name" value="Peptidase_S9A"/>
</dbReference>
<dbReference type="PANTHER" id="PTHR42881:SF2">
    <property type="entry name" value="PROLYL ENDOPEPTIDASE"/>
    <property type="match status" value="1"/>
</dbReference>
<dbReference type="EMBL" id="SJPV01000019">
    <property type="protein sequence ID" value="TWU30951.1"/>
    <property type="molecule type" value="Genomic_DNA"/>
</dbReference>
<evidence type="ECO:0000256" key="3">
    <source>
        <dbReference type="ARBA" id="ARBA00011897"/>
    </source>
</evidence>
<gene>
    <name evidence="9" type="primary">f1pep1</name>
    <name evidence="9" type="ORF">Poly41_64200</name>
</gene>
<dbReference type="FunFam" id="2.130.10.120:FF:000001">
    <property type="entry name" value="Prolyl endopeptidase"/>
    <property type="match status" value="1"/>
</dbReference>
<name>A0A5C6D5F1_9BACT</name>
<comment type="caution">
    <text evidence="9">The sequence shown here is derived from an EMBL/GenBank/DDBJ whole genome shotgun (WGS) entry which is preliminary data.</text>
</comment>
<evidence type="ECO:0000256" key="5">
    <source>
        <dbReference type="ARBA" id="ARBA00022801"/>
    </source>
</evidence>
<evidence type="ECO:0000313" key="10">
    <source>
        <dbReference type="Proteomes" id="UP000319143"/>
    </source>
</evidence>
<dbReference type="FunFam" id="3.40.50.1820:FF:000005">
    <property type="entry name" value="Prolyl endopeptidase"/>
    <property type="match status" value="1"/>
</dbReference>
<dbReference type="Pfam" id="PF00326">
    <property type="entry name" value="Peptidase_S9"/>
    <property type="match status" value="1"/>
</dbReference>
<comment type="catalytic activity">
    <reaction evidence="1">
        <text>Hydrolysis of Pro-|-Xaa &gt;&gt; Ala-|-Xaa in oligopeptides.</text>
        <dbReference type="EC" id="3.4.21.26"/>
    </reaction>
</comment>
<dbReference type="AlphaFoldDB" id="A0A5C6D5F1"/>
<dbReference type="PANTHER" id="PTHR42881">
    <property type="entry name" value="PROLYL ENDOPEPTIDASE"/>
    <property type="match status" value="1"/>
</dbReference>
<dbReference type="GO" id="GO:0006508">
    <property type="term" value="P:proteolysis"/>
    <property type="evidence" value="ECO:0007669"/>
    <property type="project" value="UniProtKB-KW"/>
</dbReference>
<comment type="similarity">
    <text evidence="2">Belongs to the peptidase S9A family.</text>
</comment>
<protein>
    <recommendedName>
        <fullName evidence="3">prolyl oligopeptidase</fullName>
        <ecNumber evidence="3">3.4.21.26</ecNumber>
    </recommendedName>
</protein>
<dbReference type="EC" id="3.4.21.26" evidence="3"/>
<keyword evidence="5 9" id="KW-0378">Hydrolase</keyword>
<dbReference type="PRINTS" id="PR00862">
    <property type="entry name" value="PROLIGOPTASE"/>
</dbReference>
<dbReference type="GO" id="GO:0070012">
    <property type="term" value="F:oligopeptidase activity"/>
    <property type="evidence" value="ECO:0007669"/>
    <property type="project" value="TreeGrafter"/>
</dbReference>
<dbReference type="Pfam" id="PF02897">
    <property type="entry name" value="Peptidase_S9_N"/>
    <property type="match status" value="1"/>
</dbReference>
<evidence type="ECO:0000313" key="9">
    <source>
        <dbReference type="EMBL" id="TWU30951.1"/>
    </source>
</evidence>
<dbReference type="SUPFAM" id="SSF53474">
    <property type="entry name" value="alpha/beta-Hydrolases"/>
    <property type="match status" value="1"/>
</dbReference>
<keyword evidence="4" id="KW-0645">Protease</keyword>
<dbReference type="InterPro" id="IPR001375">
    <property type="entry name" value="Peptidase_S9_cat"/>
</dbReference>
<accession>A0A5C6D5F1</accession>
<evidence type="ECO:0000256" key="1">
    <source>
        <dbReference type="ARBA" id="ARBA00001070"/>
    </source>
</evidence>
<dbReference type="Gene3D" id="2.130.10.120">
    <property type="entry name" value="Prolyl oligopeptidase, N-terminal domain"/>
    <property type="match status" value="1"/>
</dbReference>
<feature type="domain" description="Peptidase S9A N-terminal" evidence="8">
    <location>
        <begin position="95"/>
        <end position="498"/>
    </location>
</feature>
<evidence type="ECO:0000256" key="6">
    <source>
        <dbReference type="ARBA" id="ARBA00022825"/>
    </source>
</evidence>
<feature type="domain" description="Peptidase S9 prolyl oligopeptidase catalytic" evidence="7">
    <location>
        <begin position="556"/>
        <end position="769"/>
    </location>
</feature>
<dbReference type="InterPro" id="IPR051167">
    <property type="entry name" value="Prolyl_oligopep/macrocyclase"/>
</dbReference>
<dbReference type="SUPFAM" id="SSF50993">
    <property type="entry name" value="Peptidase/esterase 'gauge' domain"/>
    <property type="match status" value="1"/>
</dbReference>
<organism evidence="9 10">
    <name type="scientific">Novipirellula artificiosorum</name>
    <dbReference type="NCBI Taxonomy" id="2528016"/>
    <lineage>
        <taxon>Bacteria</taxon>
        <taxon>Pseudomonadati</taxon>
        <taxon>Planctomycetota</taxon>
        <taxon>Planctomycetia</taxon>
        <taxon>Pirellulales</taxon>
        <taxon>Pirellulaceae</taxon>
        <taxon>Novipirellula</taxon>
    </lineage>
</organism>
<keyword evidence="6" id="KW-0720">Serine protease</keyword>
<proteinExistence type="inferred from homology"/>
<dbReference type="Proteomes" id="UP000319143">
    <property type="component" value="Unassembled WGS sequence"/>
</dbReference>
<reference evidence="9 10" key="1">
    <citation type="submission" date="2019-02" db="EMBL/GenBank/DDBJ databases">
        <title>Deep-cultivation of Planctomycetes and their phenomic and genomic characterization uncovers novel biology.</title>
        <authorList>
            <person name="Wiegand S."/>
            <person name="Jogler M."/>
            <person name="Boedeker C."/>
            <person name="Pinto D."/>
            <person name="Vollmers J."/>
            <person name="Rivas-Marin E."/>
            <person name="Kohn T."/>
            <person name="Peeters S.H."/>
            <person name="Heuer A."/>
            <person name="Rast P."/>
            <person name="Oberbeckmann S."/>
            <person name="Bunk B."/>
            <person name="Jeske O."/>
            <person name="Meyerdierks A."/>
            <person name="Storesund J.E."/>
            <person name="Kallscheuer N."/>
            <person name="Luecker S."/>
            <person name="Lage O.M."/>
            <person name="Pohl T."/>
            <person name="Merkel B.J."/>
            <person name="Hornburger P."/>
            <person name="Mueller R.-W."/>
            <person name="Bruemmer F."/>
            <person name="Labrenz M."/>
            <person name="Spormann A.M."/>
            <person name="Op Den Camp H."/>
            <person name="Overmann J."/>
            <person name="Amann R."/>
            <person name="Jetten M.S.M."/>
            <person name="Mascher T."/>
            <person name="Medema M.H."/>
            <person name="Devos D.P."/>
            <person name="Kaster A.-K."/>
            <person name="Ovreas L."/>
            <person name="Rohde M."/>
            <person name="Galperin M.Y."/>
            <person name="Jogler C."/>
        </authorList>
    </citation>
    <scope>NUCLEOTIDE SEQUENCE [LARGE SCALE GENOMIC DNA]</scope>
    <source>
        <strain evidence="9 10">Poly41</strain>
    </source>
</reference>
<evidence type="ECO:0000259" key="7">
    <source>
        <dbReference type="Pfam" id="PF00326"/>
    </source>
</evidence>
<evidence type="ECO:0000259" key="8">
    <source>
        <dbReference type="Pfam" id="PF02897"/>
    </source>
</evidence>
<dbReference type="InterPro" id="IPR023302">
    <property type="entry name" value="Pept_S9A_N"/>
</dbReference>
<dbReference type="Gene3D" id="3.40.50.1820">
    <property type="entry name" value="alpha/beta hydrolase"/>
    <property type="match status" value="1"/>
</dbReference>